<evidence type="ECO:0000313" key="3">
    <source>
        <dbReference type="Proteomes" id="UP000240883"/>
    </source>
</evidence>
<evidence type="ECO:0000313" key="2">
    <source>
        <dbReference type="EMBL" id="PSN61896.1"/>
    </source>
</evidence>
<feature type="region of interest" description="Disordered" evidence="1">
    <location>
        <begin position="32"/>
        <end position="156"/>
    </location>
</feature>
<accession>A0A2T2N9H8</accession>
<dbReference type="AlphaFoldDB" id="A0A2T2N9H8"/>
<name>A0A2T2N9H8_CORCC</name>
<gene>
    <name evidence="2" type="ORF">BS50DRAFT_639164</name>
</gene>
<dbReference type="SUPFAM" id="SSF50998">
    <property type="entry name" value="Quinoprotein alcohol dehydrogenase-like"/>
    <property type="match status" value="1"/>
</dbReference>
<evidence type="ECO:0000256" key="1">
    <source>
        <dbReference type="SAM" id="MobiDB-lite"/>
    </source>
</evidence>
<dbReference type="EMBL" id="KZ678143">
    <property type="protein sequence ID" value="PSN61896.1"/>
    <property type="molecule type" value="Genomic_DNA"/>
</dbReference>
<protein>
    <submittedName>
        <fullName evidence="2">Uncharacterized protein</fullName>
    </submittedName>
</protein>
<organism evidence="2 3">
    <name type="scientific">Corynespora cassiicola Philippines</name>
    <dbReference type="NCBI Taxonomy" id="1448308"/>
    <lineage>
        <taxon>Eukaryota</taxon>
        <taxon>Fungi</taxon>
        <taxon>Dikarya</taxon>
        <taxon>Ascomycota</taxon>
        <taxon>Pezizomycotina</taxon>
        <taxon>Dothideomycetes</taxon>
        <taxon>Pleosporomycetidae</taxon>
        <taxon>Pleosporales</taxon>
        <taxon>Corynesporascaceae</taxon>
        <taxon>Corynespora</taxon>
    </lineage>
</organism>
<keyword evidence="3" id="KW-1185">Reference proteome</keyword>
<proteinExistence type="predicted"/>
<sequence>MDLRSLIATKGMLPTENFLRPSFHDHSIGEQVDLSRLNPPLPRTSRRPPLSRTGRRPSPPTTDRQQSEAAPYQKPSGTLGHSKSRPIQPEERVAAQGDTSALPFVKQPEALSKDPKVSDGTLSLGKENIPPPKVHTTRKEGSKSPPVDRFIDPGSKTQELGQGIIHRLKIGECFHIDSKAPFGYLYAVSADGRSIATANPDAGYFTITTQNQEKKKIRVHSDNRNAPKIYAIRWSPCRDIVAVNVREGGGTLTRPKKHVRFYNISGKFLWSTQAIKDGDYQIVSLSHHGGYVLTYDETCKSVRCYRISGGQCRFSFPLRSKVGKISFDGKNLTLFLKESFVMKTFPVRGWKVFTRPSCVTQLKHSKPSLKWAPYLRKGAPSLGIVVEFDNITSAIVRDTENNGFLLQVPTSGCMHAFSRDEKLLAVVYNSQEWGHHPLVKVWDIRERVPIPRSPGQDLTNDHQWRLLGSGNIKRLQFLDDGTLVVFGNVSENGQTLLQAESLGRYNV</sequence>
<reference evidence="2 3" key="1">
    <citation type="journal article" date="2018" name="Front. Microbiol.">
        <title>Genome-Wide Analysis of Corynespora cassiicola Leaf Fall Disease Putative Effectors.</title>
        <authorList>
            <person name="Lopez D."/>
            <person name="Ribeiro S."/>
            <person name="Label P."/>
            <person name="Fumanal B."/>
            <person name="Venisse J.S."/>
            <person name="Kohler A."/>
            <person name="de Oliveira R.R."/>
            <person name="Labutti K."/>
            <person name="Lipzen A."/>
            <person name="Lail K."/>
            <person name="Bauer D."/>
            <person name="Ohm R.A."/>
            <person name="Barry K.W."/>
            <person name="Spatafora J."/>
            <person name="Grigoriev I.V."/>
            <person name="Martin F.M."/>
            <person name="Pujade-Renaud V."/>
        </authorList>
    </citation>
    <scope>NUCLEOTIDE SEQUENCE [LARGE SCALE GENOMIC DNA]</scope>
    <source>
        <strain evidence="2 3">Philippines</strain>
    </source>
</reference>
<dbReference type="Proteomes" id="UP000240883">
    <property type="component" value="Unassembled WGS sequence"/>
</dbReference>
<dbReference type="InterPro" id="IPR011047">
    <property type="entry name" value="Quinoprotein_ADH-like_sf"/>
</dbReference>